<reference evidence="2" key="1">
    <citation type="submission" date="2017-03" db="EMBL/GenBank/DDBJ databases">
        <authorList>
            <person name="Sharma R."/>
            <person name="Thines M."/>
        </authorList>
    </citation>
    <scope>NUCLEOTIDE SEQUENCE [LARGE SCALE GENOMIC DNA]</scope>
</reference>
<dbReference type="Proteomes" id="UP000192927">
    <property type="component" value="Unassembled WGS sequence"/>
</dbReference>
<dbReference type="PANTHER" id="PTHR31591">
    <property type="entry name" value="UPF0613 PROTEIN PB24D3.06C"/>
    <property type="match status" value="1"/>
</dbReference>
<name>A0A1W5D520_9LECA</name>
<accession>A0A1W5D520</accession>
<dbReference type="InterPro" id="IPR029058">
    <property type="entry name" value="AB_hydrolase_fold"/>
</dbReference>
<dbReference type="Gene3D" id="3.40.50.1820">
    <property type="entry name" value="alpha/beta hydrolase"/>
    <property type="match status" value="1"/>
</dbReference>
<dbReference type="InterPro" id="IPR013744">
    <property type="entry name" value="SidJ"/>
</dbReference>
<evidence type="ECO:0000313" key="2">
    <source>
        <dbReference type="Proteomes" id="UP000192927"/>
    </source>
</evidence>
<organism evidence="1 2">
    <name type="scientific">Lasallia pustulata</name>
    <dbReference type="NCBI Taxonomy" id="136370"/>
    <lineage>
        <taxon>Eukaryota</taxon>
        <taxon>Fungi</taxon>
        <taxon>Dikarya</taxon>
        <taxon>Ascomycota</taxon>
        <taxon>Pezizomycotina</taxon>
        <taxon>Lecanoromycetes</taxon>
        <taxon>OSLEUM clade</taxon>
        <taxon>Umbilicariomycetidae</taxon>
        <taxon>Umbilicariales</taxon>
        <taxon>Umbilicariaceae</taxon>
        <taxon>Lasallia</taxon>
    </lineage>
</organism>
<protein>
    <recommendedName>
        <fullName evidence="3">DUF1749-domain-containing protein</fullName>
    </recommendedName>
</protein>
<dbReference type="Pfam" id="PF08538">
    <property type="entry name" value="DUF1749"/>
    <property type="match status" value="1"/>
</dbReference>
<sequence>MNTEPIQQAGVLHRYATRLVAFEHTRTPHPSIEPRNILLFVPGLGDGFLTVPYSTALAPCLPASYSLVQPLLSSSYNGWGTSSLGLDVAEIAQCVAYFRRIRPGGKVVLMGHSTGCQDVIHYLLSPGLDARPTIDGVIMQAPISDRECFLMVLDQESYDAGVKVAQAYVGDGRGEDVLPGSVTGMFPRTPISARRWLSLTSPGPEHDGEDDYFSSDFSDERLKATFGKIGATAVPICFAFSGADEHVPDFVDKERLVSRWERIIREGGGVVDEASGVVRGATHNLARSTEERTSDDSVQDLLSRVVGFAQRVETGKLQLQTRNGGHDKSSF</sequence>
<evidence type="ECO:0000313" key="1">
    <source>
        <dbReference type="EMBL" id="SLM38131.1"/>
    </source>
</evidence>
<dbReference type="SUPFAM" id="SSF53474">
    <property type="entry name" value="alpha/beta-Hydrolases"/>
    <property type="match status" value="1"/>
</dbReference>
<evidence type="ECO:0008006" key="3">
    <source>
        <dbReference type="Google" id="ProtNLM"/>
    </source>
</evidence>
<dbReference type="AlphaFoldDB" id="A0A1W5D520"/>
<dbReference type="PANTHER" id="PTHR31591:SF7">
    <property type="entry name" value="DUF1749-DOMAIN-CONTAINING PROTEIN"/>
    <property type="match status" value="1"/>
</dbReference>
<proteinExistence type="predicted"/>
<keyword evidence="2" id="KW-1185">Reference proteome</keyword>
<dbReference type="EMBL" id="FWEW01002262">
    <property type="protein sequence ID" value="SLM38131.1"/>
    <property type="molecule type" value="Genomic_DNA"/>
</dbReference>